<dbReference type="SMART" id="SM00065">
    <property type="entry name" value="GAF"/>
    <property type="match status" value="1"/>
</dbReference>
<proteinExistence type="predicted"/>
<comment type="caution">
    <text evidence="2">The sequence shown here is derived from an EMBL/GenBank/DDBJ whole genome shotgun (WGS) entry which is preliminary data.</text>
</comment>
<dbReference type="Proteomes" id="UP000242705">
    <property type="component" value="Unassembled WGS sequence"/>
</dbReference>
<dbReference type="AlphaFoldDB" id="A0A2T2WQL1"/>
<dbReference type="InterPro" id="IPR025736">
    <property type="entry name" value="PucR_C-HTH_dom"/>
</dbReference>
<accession>A0A2T2WQL1</accession>
<gene>
    <name evidence="2" type="ORF">C7B47_14610</name>
</gene>
<dbReference type="PANTHER" id="PTHR33744">
    <property type="entry name" value="CARBOHYDRATE DIACID REGULATOR"/>
    <property type="match status" value="1"/>
</dbReference>
<dbReference type="Gene3D" id="1.10.10.2840">
    <property type="entry name" value="PucR C-terminal helix-turn-helix domain"/>
    <property type="match status" value="1"/>
</dbReference>
<sequence>MVQHEISPETLTKLLQIAKNLIARRDLDGVLHDILQSSLELIPGADFACVFLYDAEDNVLKPVGGVGFDMKVMKQVRLRPGESLTGKAFVGRQPILLRTPKEIKAAQDNLSPEHDNLVREAVRRPTNPVRSSIAVPLIVGQETVGVLVIDNYDTDRDFNETDLAVAKALADHSAVAVANAKEHARRLAVSRDLQKTLHMQKQLLANLVSEENSLAGLARTLWRQIHGSVTVYDMSHRVLARVGEQGDIVHSYPIVAGRQVLGQLVIGGKTVGPIERAAIDQARVLFAIELLRRQAVEQERLHSQSDLFHRLLEGDQFAVNALIKSYHFSHPMWQMVLLAPWGQSTLPDRLLRPLTEWLMSHHVPYTLMQNTLVAILTEDIIEQWWNTLEAYAAFPRGWVSIRGETYQHPQDMPKALRMLLSVWRYLQHFPTVVPPDSDSVDARNFPEIKILDALPQQVQDEFVTKVLGPIEDDAVLITTLNTWIFSNRSFSVASQRLKVHPNTIRYRIEKIAALTGTDVNDDREMMLIRLACMFLALRQDIS</sequence>
<dbReference type="InterPro" id="IPR042070">
    <property type="entry name" value="PucR_C-HTH_sf"/>
</dbReference>
<dbReference type="Pfam" id="PF13556">
    <property type="entry name" value="HTH_30"/>
    <property type="match status" value="1"/>
</dbReference>
<organism evidence="2 3">
    <name type="scientific">Sulfobacillus thermosulfidooxidans</name>
    <dbReference type="NCBI Taxonomy" id="28034"/>
    <lineage>
        <taxon>Bacteria</taxon>
        <taxon>Bacillati</taxon>
        <taxon>Bacillota</taxon>
        <taxon>Clostridia</taxon>
        <taxon>Eubacteriales</taxon>
        <taxon>Clostridiales Family XVII. Incertae Sedis</taxon>
        <taxon>Sulfobacillus</taxon>
    </lineage>
</organism>
<name>A0A2T2WQL1_SULTH</name>
<dbReference type="InterPro" id="IPR003018">
    <property type="entry name" value="GAF"/>
</dbReference>
<reference evidence="2 3" key="1">
    <citation type="journal article" date="2014" name="BMC Genomics">
        <title>Comparison of environmental and isolate Sulfobacillus genomes reveals diverse carbon, sulfur, nitrogen, and hydrogen metabolisms.</title>
        <authorList>
            <person name="Justice N.B."/>
            <person name="Norman A."/>
            <person name="Brown C.T."/>
            <person name="Singh A."/>
            <person name="Thomas B.C."/>
            <person name="Banfield J.F."/>
        </authorList>
    </citation>
    <scope>NUCLEOTIDE SEQUENCE [LARGE SCALE GENOMIC DNA]</scope>
    <source>
        <strain evidence="2">AMDSBA5</strain>
    </source>
</reference>
<protein>
    <submittedName>
        <fullName evidence="2">Diguanylate phosphodiesterase</fullName>
    </submittedName>
</protein>
<dbReference type="PANTHER" id="PTHR33744:SF7">
    <property type="entry name" value="PUCR FAMILY TRANSCRIPTIONAL REGULATOR"/>
    <property type="match status" value="1"/>
</dbReference>
<dbReference type="InterPro" id="IPR029016">
    <property type="entry name" value="GAF-like_dom_sf"/>
</dbReference>
<dbReference type="EMBL" id="PXYX01000050">
    <property type="protein sequence ID" value="PSR24531.1"/>
    <property type="molecule type" value="Genomic_DNA"/>
</dbReference>
<dbReference type="Pfam" id="PF13185">
    <property type="entry name" value="GAF_2"/>
    <property type="match status" value="1"/>
</dbReference>
<evidence type="ECO:0000313" key="3">
    <source>
        <dbReference type="Proteomes" id="UP000242705"/>
    </source>
</evidence>
<evidence type="ECO:0000313" key="2">
    <source>
        <dbReference type="EMBL" id="PSR24531.1"/>
    </source>
</evidence>
<evidence type="ECO:0000259" key="1">
    <source>
        <dbReference type="SMART" id="SM00065"/>
    </source>
</evidence>
<dbReference type="InterPro" id="IPR051448">
    <property type="entry name" value="CdaR-like_regulators"/>
</dbReference>
<dbReference type="Gene3D" id="3.30.450.40">
    <property type="match status" value="1"/>
</dbReference>
<dbReference type="SUPFAM" id="SSF55781">
    <property type="entry name" value="GAF domain-like"/>
    <property type="match status" value="1"/>
</dbReference>
<feature type="domain" description="GAF" evidence="1">
    <location>
        <begin position="26"/>
        <end position="187"/>
    </location>
</feature>